<dbReference type="PROSITE" id="PS50005">
    <property type="entry name" value="TPR"/>
    <property type="match status" value="2"/>
</dbReference>
<feature type="repeat" description="TPR" evidence="1">
    <location>
        <begin position="396"/>
        <end position="429"/>
    </location>
</feature>
<protein>
    <submittedName>
        <fullName evidence="4">Tetratricopeptide (TPR) repeat protein</fullName>
    </submittedName>
</protein>
<reference evidence="4 5" key="1">
    <citation type="submission" date="2020-07" db="EMBL/GenBank/DDBJ databases">
        <authorList>
            <person name="Partida-Martinez L."/>
            <person name="Huntemann M."/>
            <person name="Clum A."/>
            <person name="Wang J."/>
            <person name="Palaniappan K."/>
            <person name="Ritter S."/>
            <person name="Chen I.-M."/>
            <person name="Stamatis D."/>
            <person name="Reddy T."/>
            <person name="O'Malley R."/>
            <person name="Daum C."/>
            <person name="Shapiro N."/>
            <person name="Ivanova N."/>
            <person name="Kyrpides N."/>
            <person name="Woyke T."/>
        </authorList>
    </citation>
    <scope>NUCLEOTIDE SEQUENCE [LARGE SCALE GENOMIC DNA]</scope>
    <source>
        <strain evidence="4 5">AT2.17</strain>
    </source>
</reference>
<dbReference type="SMART" id="SM00028">
    <property type="entry name" value="TPR"/>
    <property type="match status" value="4"/>
</dbReference>
<comment type="caution">
    <text evidence="4">The sequence shown here is derived from an EMBL/GenBank/DDBJ whole genome shotgun (WGS) entry which is preliminary data.</text>
</comment>
<dbReference type="InterPro" id="IPR025139">
    <property type="entry name" value="DUF4062"/>
</dbReference>
<evidence type="ECO:0000259" key="3">
    <source>
        <dbReference type="Pfam" id="PF13271"/>
    </source>
</evidence>
<keyword evidence="5" id="KW-1185">Reference proteome</keyword>
<organism evidence="4 5">
    <name type="scientific">Nocardioides cavernae</name>
    <dbReference type="NCBI Taxonomy" id="1921566"/>
    <lineage>
        <taxon>Bacteria</taxon>
        <taxon>Bacillati</taxon>
        <taxon>Actinomycetota</taxon>
        <taxon>Actinomycetes</taxon>
        <taxon>Propionibacteriales</taxon>
        <taxon>Nocardioidaceae</taxon>
        <taxon>Nocardioides</taxon>
    </lineage>
</organism>
<reference evidence="4 5" key="2">
    <citation type="submission" date="2020-08" db="EMBL/GenBank/DDBJ databases">
        <title>The Agave Microbiome: Exploring the role of microbial communities in plant adaptations to desert environments.</title>
        <authorList>
            <person name="Partida-Martinez L.P."/>
        </authorList>
    </citation>
    <scope>NUCLEOTIDE SEQUENCE [LARGE SCALE GENOMIC DNA]</scope>
    <source>
        <strain evidence="4 5">AT2.17</strain>
    </source>
</reference>
<evidence type="ECO:0000313" key="5">
    <source>
        <dbReference type="Proteomes" id="UP000549911"/>
    </source>
</evidence>
<gene>
    <name evidence="4" type="ORF">F4692_001554</name>
</gene>
<feature type="domain" description="DUF4062" evidence="3">
    <location>
        <begin position="2"/>
        <end position="93"/>
    </location>
</feature>
<dbReference type="AlphaFoldDB" id="A0A7Y9H2F4"/>
<feature type="repeat" description="TPR" evidence="1">
    <location>
        <begin position="316"/>
        <end position="349"/>
    </location>
</feature>
<evidence type="ECO:0000313" key="4">
    <source>
        <dbReference type="EMBL" id="NYE36421.1"/>
    </source>
</evidence>
<dbReference type="EMBL" id="JACCBW010000002">
    <property type="protein sequence ID" value="NYE36421.1"/>
    <property type="molecule type" value="Genomic_DNA"/>
</dbReference>
<evidence type="ECO:0000256" key="1">
    <source>
        <dbReference type="PROSITE-ProRule" id="PRU00339"/>
    </source>
</evidence>
<dbReference type="Gene3D" id="1.25.40.10">
    <property type="entry name" value="Tetratricopeptide repeat domain"/>
    <property type="match status" value="2"/>
</dbReference>
<name>A0A7Y9H2F4_9ACTN</name>
<dbReference type="RefSeq" id="WP_179619104.1">
    <property type="nucleotide sequence ID" value="NZ_JACCBW010000002.1"/>
</dbReference>
<dbReference type="InterPro" id="IPR011990">
    <property type="entry name" value="TPR-like_helical_dom_sf"/>
</dbReference>
<sequence length="575" mass="62632">MFLASPGGLEEERRAVRDEIERFNQDFMHEALAAFSAEGWERVPGGKRRAQELINEQLRQCDFMVLMLWNRWGTAPDVEGPHTSGTEEEFRLASQLIESADHPMRDALIVFKGVPEAQLSDPGDQLKRVLAFKKELEESKDWLYKTFDSVDELRSEVRSRLLSWAKLTSGDETSTREPETAQDVSHQSNGGGTEDEPPADMLGRAESFAARGLVTQAEAAYAGAIADDDVDALESYARFLRRIGRPSRSLEIGKRTIEVLAQRPDTPETSIRTSGVMASIGITQRKLGRLRESRYSLTEAVQAIRGTTESEVRSLAYALDNLGITAMRSGDLPSAREAFQRSLELRSRVSDARGRAETLLNLARLDRRVGDGAEASRRCDEALALLDAEEHRGTYAAAYALLGELREAAGDLSGAEAAFKEALASNEASGHPASIALSVLQLARLLLAKGDVIEAKRLAERANDENTHAANREGVVASQHLLGRVALAGGRIGESIGLLQDCVVAYTQIGNPTGEAWASLHLGEALRAAGLEAEAQESVRRSSVIAEATENAALRASIAEFHDRELDTTSPTSDT</sequence>
<dbReference type="Proteomes" id="UP000549911">
    <property type="component" value="Unassembled WGS sequence"/>
</dbReference>
<evidence type="ECO:0000256" key="2">
    <source>
        <dbReference type="SAM" id="MobiDB-lite"/>
    </source>
</evidence>
<accession>A0A7Y9H2F4</accession>
<dbReference type="SUPFAM" id="SSF48452">
    <property type="entry name" value="TPR-like"/>
    <property type="match status" value="1"/>
</dbReference>
<keyword evidence="1" id="KW-0802">TPR repeat</keyword>
<dbReference type="Pfam" id="PF13271">
    <property type="entry name" value="DUF4062"/>
    <property type="match status" value="1"/>
</dbReference>
<dbReference type="Pfam" id="PF13424">
    <property type="entry name" value="TPR_12"/>
    <property type="match status" value="1"/>
</dbReference>
<feature type="region of interest" description="Disordered" evidence="2">
    <location>
        <begin position="168"/>
        <end position="200"/>
    </location>
</feature>
<dbReference type="PANTHER" id="PTHR47691:SF3">
    <property type="entry name" value="HTH-TYPE TRANSCRIPTIONAL REGULATOR RV0890C-RELATED"/>
    <property type="match status" value="1"/>
</dbReference>
<dbReference type="PANTHER" id="PTHR47691">
    <property type="entry name" value="REGULATOR-RELATED"/>
    <property type="match status" value="1"/>
</dbReference>
<proteinExistence type="predicted"/>
<dbReference type="InterPro" id="IPR019734">
    <property type="entry name" value="TPR_rpt"/>
</dbReference>